<gene>
    <name evidence="13" type="ORF">EBO15_06170</name>
</gene>
<keyword evidence="4 10" id="KW-0812">Transmembrane</keyword>
<comment type="subcellular location">
    <subcellularLocation>
        <location evidence="1">Membrane</location>
        <topology evidence="1">Multi-pass membrane protein</topology>
    </subcellularLocation>
</comment>
<dbReference type="InterPro" id="IPR017871">
    <property type="entry name" value="ABC_transporter-like_CS"/>
</dbReference>
<evidence type="ECO:0000256" key="1">
    <source>
        <dbReference type="ARBA" id="ARBA00004141"/>
    </source>
</evidence>
<feature type="transmembrane region" description="Helical" evidence="10">
    <location>
        <begin position="644"/>
        <end position="663"/>
    </location>
</feature>
<dbReference type="AlphaFoldDB" id="A0A3M2M9R1"/>
<evidence type="ECO:0000313" key="14">
    <source>
        <dbReference type="Proteomes" id="UP000282674"/>
    </source>
</evidence>
<keyword evidence="3" id="KW-0597">Phosphoprotein</keyword>
<feature type="compositionally biased region" description="Pro residues" evidence="9">
    <location>
        <begin position="166"/>
        <end position="176"/>
    </location>
</feature>
<feature type="compositionally biased region" description="Gly residues" evidence="9">
    <location>
        <begin position="237"/>
        <end position="249"/>
    </location>
</feature>
<evidence type="ECO:0000256" key="5">
    <source>
        <dbReference type="ARBA" id="ARBA00022741"/>
    </source>
</evidence>
<comment type="caution">
    <text evidence="13">The sequence shown here is derived from an EMBL/GenBank/DDBJ whole genome shotgun (WGS) entry which is preliminary data.</text>
</comment>
<evidence type="ECO:0000256" key="4">
    <source>
        <dbReference type="ARBA" id="ARBA00022692"/>
    </source>
</evidence>
<feature type="transmembrane region" description="Helical" evidence="10">
    <location>
        <begin position="727"/>
        <end position="749"/>
    </location>
</feature>
<feature type="compositionally biased region" description="Low complexity" evidence="9">
    <location>
        <begin position="155"/>
        <end position="165"/>
    </location>
</feature>
<evidence type="ECO:0000256" key="6">
    <source>
        <dbReference type="ARBA" id="ARBA00022840"/>
    </source>
</evidence>
<accession>A0A3M2M9R1</accession>
<dbReference type="FunFam" id="3.40.50.300:FF:000474">
    <property type="entry name" value="Putative ABC transporter ATP-binding subunit"/>
    <property type="match status" value="1"/>
</dbReference>
<feature type="transmembrane region" description="Helical" evidence="10">
    <location>
        <begin position="862"/>
        <end position="884"/>
    </location>
</feature>
<reference evidence="13 14" key="1">
    <citation type="submission" date="2018-10" db="EMBL/GenBank/DDBJ databases">
        <title>Isolation from soil.</title>
        <authorList>
            <person name="Hu J."/>
        </authorList>
    </citation>
    <scope>NUCLEOTIDE SEQUENCE [LARGE SCALE GENOMIC DNA]</scope>
    <source>
        <strain evidence="13 14">NEAU-Ht49</strain>
    </source>
</reference>
<dbReference type="InterPro" id="IPR003593">
    <property type="entry name" value="AAA+_ATPase"/>
</dbReference>
<dbReference type="SMART" id="SM00382">
    <property type="entry name" value="AAA"/>
    <property type="match status" value="1"/>
</dbReference>
<dbReference type="SMART" id="SM00240">
    <property type="entry name" value="FHA"/>
    <property type="match status" value="2"/>
</dbReference>
<dbReference type="PANTHER" id="PTHR48041:SF139">
    <property type="entry name" value="PROTEIN SCARLET"/>
    <property type="match status" value="1"/>
</dbReference>
<feature type="domain" description="FHA" evidence="11">
    <location>
        <begin position="23"/>
        <end position="72"/>
    </location>
</feature>
<dbReference type="Gene3D" id="3.40.50.300">
    <property type="entry name" value="P-loop containing nucleotide triphosphate hydrolases"/>
    <property type="match status" value="1"/>
</dbReference>
<feature type="domain" description="ABC transporter" evidence="12">
    <location>
        <begin position="340"/>
        <end position="574"/>
    </location>
</feature>
<dbReference type="PROSITE" id="PS50006">
    <property type="entry name" value="FHA_DOMAIN"/>
    <property type="match status" value="2"/>
</dbReference>
<feature type="domain" description="FHA" evidence="11">
    <location>
        <begin position="254"/>
        <end position="304"/>
    </location>
</feature>
<evidence type="ECO:0000256" key="8">
    <source>
        <dbReference type="ARBA" id="ARBA00023136"/>
    </source>
</evidence>
<evidence type="ECO:0000259" key="12">
    <source>
        <dbReference type="PROSITE" id="PS50893"/>
    </source>
</evidence>
<dbReference type="Pfam" id="PF00498">
    <property type="entry name" value="FHA"/>
    <property type="match status" value="2"/>
</dbReference>
<name>A0A3M2M9R1_9ACTN</name>
<dbReference type="Pfam" id="PF01061">
    <property type="entry name" value="ABC2_membrane"/>
    <property type="match status" value="1"/>
</dbReference>
<feature type="transmembrane region" description="Helical" evidence="10">
    <location>
        <begin position="793"/>
        <end position="815"/>
    </location>
</feature>
<dbReference type="PROSITE" id="PS50893">
    <property type="entry name" value="ABC_TRANSPORTER_2"/>
    <property type="match status" value="1"/>
</dbReference>
<keyword evidence="6" id="KW-0067">ATP-binding</keyword>
<dbReference type="InterPro" id="IPR000253">
    <property type="entry name" value="FHA_dom"/>
</dbReference>
<keyword evidence="5" id="KW-0547">Nucleotide-binding</keyword>
<feature type="transmembrane region" description="Helical" evidence="10">
    <location>
        <begin position="761"/>
        <end position="781"/>
    </location>
</feature>
<dbReference type="SUPFAM" id="SSF49879">
    <property type="entry name" value="SMAD/FHA domain"/>
    <property type="match status" value="2"/>
</dbReference>
<dbReference type="InterPro" id="IPR008984">
    <property type="entry name" value="SMAD_FHA_dom_sf"/>
</dbReference>
<dbReference type="GO" id="GO:0140359">
    <property type="term" value="F:ABC-type transporter activity"/>
    <property type="evidence" value="ECO:0007669"/>
    <property type="project" value="InterPro"/>
</dbReference>
<dbReference type="GO" id="GO:0005524">
    <property type="term" value="F:ATP binding"/>
    <property type="evidence" value="ECO:0007669"/>
    <property type="project" value="UniProtKB-KW"/>
</dbReference>
<dbReference type="CDD" id="cd00060">
    <property type="entry name" value="FHA"/>
    <property type="match status" value="1"/>
</dbReference>
<dbReference type="Proteomes" id="UP000282674">
    <property type="component" value="Unassembled WGS sequence"/>
</dbReference>
<keyword evidence="7 10" id="KW-1133">Transmembrane helix</keyword>
<dbReference type="Gene3D" id="2.60.200.20">
    <property type="match status" value="2"/>
</dbReference>
<dbReference type="GO" id="GO:0016887">
    <property type="term" value="F:ATP hydrolysis activity"/>
    <property type="evidence" value="ECO:0007669"/>
    <property type="project" value="InterPro"/>
</dbReference>
<evidence type="ECO:0000256" key="3">
    <source>
        <dbReference type="ARBA" id="ARBA00022553"/>
    </source>
</evidence>
<evidence type="ECO:0000256" key="10">
    <source>
        <dbReference type="SAM" id="Phobius"/>
    </source>
</evidence>
<keyword evidence="8 10" id="KW-0472">Membrane</keyword>
<evidence type="ECO:0000313" key="13">
    <source>
        <dbReference type="EMBL" id="RMI46524.1"/>
    </source>
</evidence>
<dbReference type="PROSITE" id="PS00211">
    <property type="entry name" value="ABC_TRANSPORTER_1"/>
    <property type="match status" value="1"/>
</dbReference>
<dbReference type="InterPro" id="IPR013525">
    <property type="entry name" value="ABC2_TM"/>
</dbReference>
<proteinExistence type="predicted"/>
<dbReference type="InterPro" id="IPR027417">
    <property type="entry name" value="P-loop_NTPase"/>
</dbReference>
<evidence type="ECO:0000256" key="7">
    <source>
        <dbReference type="ARBA" id="ARBA00022989"/>
    </source>
</evidence>
<keyword evidence="14" id="KW-1185">Reference proteome</keyword>
<feature type="compositionally biased region" description="Gly residues" evidence="9">
    <location>
        <begin position="205"/>
        <end position="223"/>
    </location>
</feature>
<dbReference type="GO" id="GO:0016020">
    <property type="term" value="C:membrane"/>
    <property type="evidence" value="ECO:0007669"/>
    <property type="project" value="UniProtKB-SubCell"/>
</dbReference>
<organism evidence="13 14">
    <name type="scientific">Actinomadura harenae</name>
    <dbReference type="NCBI Taxonomy" id="2483351"/>
    <lineage>
        <taxon>Bacteria</taxon>
        <taxon>Bacillati</taxon>
        <taxon>Actinomycetota</taxon>
        <taxon>Actinomycetes</taxon>
        <taxon>Streptosporangiales</taxon>
        <taxon>Thermomonosporaceae</taxon>
        <taxon>Actinomadura</taxon>
    </lineage>
</organism>
<feature type="compositionally biased region" description="Low complexity" evidence="9">
    <location>
        <begin position="177"/>
        <end position="204"/>
    </location>
</feature>
<feature type="transmembrane region" description="Helical" evidence="10">
    <location>
        <begin position="683"/>
        <end position="703"/>
    </location>
</feature>
<dbReference type="OrthoDB" id="9804819at2"/>
<evidence type="ECO:0000259" key="11">
    <source>
        <dbReference type="PROSITE" id="PS50006"/>
    </source>
</evidence>
<dbReference type="InterPro" id="IPR003439">
    <property type="entry name" value="ABC_transporter-like_ATP-bd"/>
</dbReference>
<feature type="region of interest" description="Disordered" evidence="9">
    <location>
        <begin position="93"/>
        <end position="254"/>
    </location>
</feature>
<dbReference type="Pfam" id="PF00005">
    <property type="entry name" value="ABC_tran"/>
    <property type="match status" value="1"/>
</dbReference>
<dbReference type="InterPro" id="IPR050352">
    <property type="entry name" value="ABCG_transporters"/>
</dbReference>
<sequence length="896" mass="94963">MAPPLLVVRTRERLHRLRPGGTYRVGRDPESDIVLTDGRVSWHHAVLSTTPAGWTLEDTGSRNGTYLDGHRVHQVPIDGERIFHLGHPTDGTPLACSAFRPPDARPSVDRNPSQIFQLPTPAHSAAPAGSSTTSRDPDAQQGGSAAPRPGPAPGAAPAWGSAPAQRPAPPHNPGPGPARAQGAPPVRGAGPAGGVVPPQGVPPAQGGGRGQGSGPAQGPGRAQGAGPAWDSGRVVRRGGGFGRTRGGRGSVRALRIGRSPDNDVVVPDLVVSRYHAELEVTGPGRAEIVDLGSHNGTYVNGVRIDRAVLAEEDLLGIGHATFRLVGSELREFVDTGDVSVLVQDLTVRTPEGKVLLDGVGFPIPERSLVAVIGPSGAGKSTLLGAVTGMRPATEGTVRYDGRDLYADYDELRHRIGLVPQEDILHTRLATRQALLFAAELRFPGDTRRDERERRVDEVLAELGLTPHAGTRIDKLSGGQRKRVSVALELLTKPSLLFLDEPTSGLDPGLDKTVMELLGDLAHDGRTVIVVTHSTENLVACDRLLVLVPGGRMAYYGPPEEGLRHFGANAWAEVFQAFDREPDRDWAGEFRTSPRWSRYVGYGMGGAVGPTDARTPAPPPPRQSKFAQLSTLCRRYFSVITSDRSYLVLLGLMPLIMGGLIAAIPAPRGLTGPPGSNADAASKLMVLIFASCFVGTGNAVRELVKERTIYRRERAAGLSAGVYLTSKLLVLGLITTLQAVVLVGIGLAGVKLPPSGVFTSPFLELVLATGLLGLVSMTLGLLVSASVNSSEKTLPLLIVLSMSQLVLCGALVRLAGKPGLEQVAWLAPSRWGLAAAAATVDLGHIVPSSLKPDRVWLPDLNTWALDMGVLAGLGVVFTVLAWWQLERLRPKRRRGRL</sequence>
<evidence type="ECO:0000256" key="9">
    <source>
        <dbReference type="SAM" id="MobiDB-lite"/>
    </source>
</evidence>
<keyword evidence="2" id="KW-0813">Transport</keyword>
<protein>
    <submittedName>
        <fullName evidence="13">FHA domain-containing protein</fullName>
    </submittedName>
</protein>
<dbReference type="SUPFAM" id="SSF52540">
    <property type="entry name" value="P-loop containing nucleoside triphosphate hydrolases"/>
    <property type="match status" value="1"/>
</dbReference>
<evidence type="ECO:0000256" key="2">
    <source>
        <dbReference type="ARBA" id="ARBA00022448"/>
    </source>
</evidence>
<dbReference type="PANTHER" id="PTHR48041">
    <property type="entry name" value="ABC TRANSPORTER G FAMILY MEMBER 28"/>
    <property type="match status" value="1"/>
</dbReference>
<dbReference type="EMBL" id="RFFG01000008">
    <property type="protein sequence ID" value="RMI46524.1"/>
    <property type="molecule type" value="Genomic_DNA"/>
</dbReference>